<keyword evidence="2" id="KW-0670">Pyruvate</keyword>
<dbReference type="InterPro" id="IPR024344">
    <property type="entry name" value="MDMPI_metal-binding"/>
</dbReference>
<dbReference type="GO" id="GO:0016853">
    <property type="term" value="F:isomerase activity"/>
    <property type="evidence" value="ECO:0007669"/>
    <property type="project" value="UniProtKB-KW"/>
</dbReference>
<keyword evidence="2" id="KW-0413">Isomerase</keyword>
<evidence type="ECO:0000259" key="1">
    <source>
        <dbReference type="Pfam" id="PF11716"/>
    </source>
</evidence>
<accession>A0A8H1QXK5</accession>
<name>A0A8H1QXK5_9ACTN</name>
<dbReference type="AlphaFoldDB" id="A0A8H1QXK5"/>
<dbReference type="Gene3D" id="1.20.120.450">
    <property type="entry name" value="dinb family like domain"/>
    <property type="match status" value="1"/>
</dbReference>
<dbReference type="NCBIfam" id="TIGR03083">
    <property type="entry name" value="maleylpyruvate isomerase family mycothiol-dependent enzyme"/>
    <property type="match status" value="1"/>
</dbReference>
<dbReference type="GeneID" id="75182767"/>
<dbReference type="SUPFAM" id="SSF109854">
    <property type="entry name" value="DinB/YfiT-like putative metalloenzymes"/>
    <property type="match status" value="1"/>
</dbReference>
<dbReference type="GO" id="GO:0046872">
    <property type="term" value="F:metal ion binding"/>
    <property type="evidence" value="ECO:0007669"/>
    <property type="project" value="InterPro"/>
</dbReference>
<dbReference type="RefSeq" id="WP_135566699.1">
    <property type="nucleotide sequence ID" value="NZ_CP103060.1"/>
</dbReference>
<reference evidence="2 3" key="1">
    <citation type="submission" date="2018-10" db="EMBL/GenBank/DDBJ databases">
        <title>Isolation of pseudouridimycin from Streptomyces albus DSM 40763.</title>
        <authorList>
            <person name="Rosenqvist P."/>
            <person name="Metsae-Ketelae M."/>
            <person name="Virta P."/>
        </authorList>
    </citation>
    <scope>NUCLEOTIDE SEQUENCE [LARGE SCALE GENOMIC DNA]</scope>
    <source>
        <strain evidence="2 3">DSM 40763</strain>
    </source>
</reference>
<dbReference type="Pfam" id="PF11716">
    <property type="entry name" value="MDMPI_N"/>
    <property type="match status" value="1"/>
</dbReference>
<proteinExistence type="predicted"/>
<comment type="caution">
    <text evidence="2">The sequence shown here is derived from an EMBL/GenBank/DDBJ whole genome shotgun (WGS) entry which is preliminary data.</text>
</comment>
<dbReference type="PANTHER" id="PTHR40758">
    <property type="entry name" value="CONSERVED PROTEIN"/>
    <property type="match status" value="1"/>
</dbReference>
<dbReference type="InterPro" id="IPR034660">
    <property type="entry name" value="DinB/YfiT-like"/>
</dbReference>
<dbReference type="EMBL" id="RCIY01000028">
    <property type="protein sequence ID" value="TGG87417.1"/>
    <property type="molecule type" value="Genomic_DNA"/>
</dbReference>
<sequence>MAYAFDHERYCAELAHQAGLFEAALGAAGPDRLAAPVPTCPEWTLRELTVHLGGAYRWFAHIVRTRATEPVSPADIAGAAGPGDDTGLDELAEWFADGARDAVTALREADPHAPTWSWADDHTPAFWARRATHETVVHRADACLAAGTDFQVSPEIAADCVDEWLHLLTLPQLRARKESLRLLDERAGARLHLHPADTPIGAHDATDDAAPVEWVIDLTAPAQDATEGPAHGLSWHRGHAKADVALRGPLTDLLLVLQRRLPSHSPRVEVLGDRTLLDLWLRATSFD</sequence>
<dbReference type="GO" id="GO:0005886">
    <property type="term" value="C:plasma membrane"/>
    <property type="evidence" value="ECO:0007669"/>
    <property type="project" value="TreeGrafter"/>
</dbReference>
<organism evidence="2 3">
    <name type="scientific">Streptomyces albus</name>
    <dbReference type="NCBI Taxonomy" id="1888"/>
    <lineage>
        <taxon>Bacteria</taxon>
        <taxon>Bacillati</taxon>
        <taxon>Actinomycetota</taxon>
        <taxon>Actinomycetes</taxon>
        <taxon>Kitasatosporales</taxon>
        <taxon>Streptomycetaceae</taxon>
        <taxon>Streptomyces</taxon>
    </lineage>
</organism>
<dbReference type="PANTHER" id="PTHR40758:SF1">
    <property type="entry name" value="CONSERVED PROTEIN"/>
    <property type="match status" value="1"/>
</dbReference>
<feature type="domain" description="Mycothiol-dependent maleylpyruvate isomerase metal-binding" evidence="1">
    <location>
        <begin position="17"/>
        <end position="142"/>
    </location>
</feature>
<evidence type="ECO:0000313" key="3">
    <source>
        <dbReference type="Proteomes" id="UP000298111"/>
    </source>
</evidence>
<gene>
    <name evidence="2" type="ORF">D8771_04580</name>
</gene>
<dbReference type="InterPro" id="IPR017517">
    <property type="entry name" value="Maleyloyr_isom"/>
</dbReference>
<dbReference type="Proteomes" id="UP000298111">
    <property type="component" value="Unassembled WGS sequence"/>
</dbReference>
<evidence type="ECO:0000313" key="2">
    <source>
        <dbReference type="EMBL" id="TGG87417.1"/>
    </source>
</evidence>
<protein>
    <submittedName>
        <fullName evidence="2">Maleylpyruvate isomerase family mycothiol-dependent enzyme</fullName>
    </submittedName>
</protein>